<dbReference type="Gene3D" id="3.40.50.300">
    <property type="entry name" value="P-loop containing nucleotide triphosphate hydrolases"/>
    <property type="match status" value="1"/>
</dbReference>
<reference evidence="11" key="1">
    <citation type="journal article" date="2020" name="mSystems">
        <title>Genome- and Community-Level Interaction Insights into Carbon Utilization and Element Cycling Functions of Hydrothermarchaeota in Hydrothermal Sediment.</title>
        <authorList>
            <person name="Zhou Z."/>
            <person name="Liu Y."/>
            <person name="Xu W."/>
            <person name="Pan J."/>
            <person name="Luo Z.H."/>
            <person name="Li M."/>
        </authorList>
    </citation>
    <scope>NUCLEOTIDE SEQUENCE [LARGE SCALE GENOMIC DNA]</scope>
    <source>
        <strain evidence="11">SpSt-125</strain>
    </source>
</reference>
<organism evidence="11">
    <name type="scientific">Ignisphaera aggregans</name>
    <dbReference type="NCBI Taxonomy" id="334771"/>
    <lineage>
        <taxon>Archaea</taxon>
        <taxon>Thermoproteota</taxon>
        <taxon>Thermoprotei</taxon>
        <taxon>Desulfurococcales</taxon>
        <taxon>Desulfurococcaceae</taxon>
        <taxon>Ignisphaera</taxon>
    </lineage>
</organism>
<comment type="function">
    <text evidence="7 8 9">Function in general translation initiation by promoting the binding of the formylmethionine-tRNA to ribosomes. Seems to function along with eIF-2.</text>
</comment>
<dbReference type="InterPro" id="IPR029459">
    <property type="entry name" value="EFTU-type"/>
</dbReference>
<dbReference type="SUPFAM" id="SSF52540">
    <property type="entry name" value="P-loop containing nucleoside triphosphate hydrolases"/>
    <property type="match status" value="1"/>
</dbReference>
<gene>
    <name evidence="8" type="primary">infB</name>
    <name evidence="11" type="ORF">ENO26_09890</name>
</gene>
<evidence type="ECO:0000256" key="7">
    <source>
        <dbReference type="ARBA" id="ARBA00024852"/>
    </source>
</evidence>
<dbReference type="CDD" id="cd16266">
    <property type="entry name" value="IF2_aeIF5B_IV"/>
    <property type="match status" value="1"/>
</dbReference>
<comment type="caution">
    <text evidence="11">The sequence shown here is derived from an EMBL/GenBank/DDBJ whole genome shotgun (WGS) entry which is preliminary data.</text>
</comment>
<evidence type="ECO:0000256" key="3">
    <source>
        <dbReference type="ARBA" id="ARBA00022540"/>
    </source>
</evidence>
<dbReference type="GO" id="GO:0005525">
    <property type="term" value="F:GTP binding"/>
    <property type="evidence" value="ECO:0007669"/>
    <property type="project" value="UniProtKB-KW"/>
</dbReference>
<evidence type="ECO:0000256" key="2">
    <source>
        <dbReference type="ARBA" id="ARBA00020166"/>
    </source>
</evidence>
<dbReference type="NCBIfam" id="TIGR00491">
    <property type="entry name" value="aIF-2"/>
    <property type="match status" value="1"/>
</dbReference>
<evidence type="ECO:0000259" key="10">
    <source>
        <dbReference type="PROSITE" id="PS51722"/>
    </source>
</evidence>
<evidence type="ECO:0000256" key="6">
    <source>
        <dbReference type="ARBA" id="ARBA00023134"/>
    </source>
</evidence>
<dbReference type="InterPro" id="IPR004544">
    <property type="entry name" value="TF_aIF-2_arc"/>
</dbReference>
<dbReference type="SUPFAM" id="SSF52156">
    <property type="entry name" value="Initiation factor IF2/eIF5b, domain 3"/>
    <property type="match status" value="1"/>
</dbReference>
<sequence length="608" mass="66786">MSEKRLRQPIVVVLGHVDHGKTTLLDKIRGTAVVKKEAGEMTQHIGASNIPTPIIEKVIEPLKKVIPVRLTIPGLLFIDTPGHELFSNLRKRGGSVADIAILVVDINEGVMPQTVESIDILRSRGVPFVIAANKIDKIPGWKPNSDEPISMSLKRQDPAVIKRLEGALYKLIAQFSNYSVAADLFEKVRDFLKVVPIVPVSAKTGEGIAELLAVVAGMAQKFIGDKLVYVEGPGKGVVLEVKEQPGYGTAIDVILYDGTIKEKDIIVLAGINGSIVTKIRAILMPKSVTDIRIAKTELKVVDEVSAAAGIRIVAPNLEEVIAGSPLYVVPSEEDVENYRKLVIEEVEAVRFKRDVNGVVVKADALGTLEAVINALSKKGIPVRLADVGPLTKREVIEASIVAKNNRYYGVILLFNTKLLPEAEDLIKREGIKVFSSNIIYRLVEEYLQWVENEKKMELQKEFESLVPPAKIKILPGFVFRRSDPAIVGIEVLGGLIRAGVPLMRADGKRIGEIMQIQHMGHTVKEARIGQEVAISIKGNVMVGRHVSEGDTLYTDIPFDHAKTFVTKYRNMLTSDAIETLKEILKIKATKDIEYSLLLKTLESTLKSS</sequence>
<dbReference type="FunFam" id="3.40.50.300:FF:000112">
    <property type="entry name" value="Eukaryotic translation initiation factor 5B"/>
    <property type="match status" value="1"/>
</dbReference>
<keyword evidence="4 8" id="KW-0547">Nucleotide-binding</keyword>
<dbReference type="HAMAP" id="MF_00100_A">
    <property type="entry name" value="IF_2_A"/>
    <property type="match status" value="1"/>
</dbReference>
<dbReference type="PRINTS" id="PR00315">
    <property type="entry name" value="ELONGATNFCT"/>
</dbReference>
<dbReference type="FunFam" id="3.40.50.10050:FF:000001">
    <property type="entry name" value="Translation initiation factor IF-2"/>
    <property type="match status" value="1"/>
</dbReference>
<dbReference type="PANTHER" id="PTHR43381:SF4">
    <property type="entry name" value="EUKARYOTIC TRANSLATION INITIATION FACTOR 5B"/>
    <property type="match status" value="1"/>
</dbReference>
<feature type="binding site" evidence="8">
    <location>
        <begin position="15"/>
        <end position="22"/>
    </location>
    <ligand>
        <name>GTP</name>
        <dbReference type="ChEBI" id="CHEBI:37565"/>
    </ligand>
</feature>
<dbReference type="PANTHER" id="PTHR43381">
    <property type="entry name" value="TRANSLATION INITIATION FACTOR IF-2-RELATED"/>
    <property type="match status" value="1"/>
</dbReference>
<dbReference type="Gene3D" id="2.40.30.10">
    <property type="entry name" value="Translation factors"/>
    <property type="match status" value="2"/>
</dbReference>
<dbReference type="InterPro" id="IPR000795">
    <property type="entry name" value="T_Tr_GTP-bd_dom"/>
</dbReference>
<name>A0A7J2U4Y5_9CREN</name>
<feature type="domain" description="Tr-type G" evidence="10">
    <location>
        <begin position="6"/>
        <end position="228"/>
    </location>
</feature>
<comment type="similarity">
    <text evidence="1 8 9">Belongs to the TRAFAC class translation factor GTPase superfamily. Classic translation factor GTPase family. IF-2 subfamily.</text>
</comment>
<dbReference type="Pfam" id="PF00009">
    <property type="entry name" value="GTP_EFTU"/>
    <property type="match status" value="1"/>
</dbReference>
<dbReference type="SUPFAM" id="SSF50447">
    <property type="entry name" value="Translation proteins"/>
    <property type="match status" value="1"/>
</dbReference>
<feature type="binding site" evidence="8">
    <location>
        <begin position="133"/>
        <end position="136"/>
    </location>
    <ligand>
        <name>GTP</name>
        <dbReference type="ChEBI" id="CHEBI:37565"/>
    </ligand>
</feature>
<dbReference type="InterPro" id="IPR005225">
    <property type="entry name" value="Small_GTP-bd"/>
</dbReference>
<dbReference type="GO" id="GO:0003924">
    <property type="term" value="F:GTPase activity"/>
    <property type="evidence" value="ECO:0007669"/>
    <property type="project" value="UniProtKB-UniRule"/>
</dbReference>
<feature type="binding site" evidence="8">
    <location>
        <begin position="79"/>
        <end position="83"/>
    </location>
    <ligand>
        <name>GTP</name>
        <dbReference type="ChEBI" id="CHEBI:37565"/>
    </ligand>
</feature>
<dbReference type="InterPro" id="IPR036925">
    <property type="entry name" value="TIF_IF2_dom3_sf"/>
</dbReference>
<evidence type="ECO:0000256" key="9">
    <source>
        <dbReference type="RuleBase" id="RU000644"/>
    </source>
</evidence>
<evidence type="ECO:0000256" key="4">
    <source>
        <dbReference type="ARBA" id="ARBA00022741"/>
    </source>
</evidence>
<keyword evidence="3 8" id="KW-0396">Initiation factor</keyword>
<protein>
    <recommendedName>
        <fullName evidence="2 8">Probable translation initiation factor IF-2</fullName>
    </recommendedName>
</protein>
<evidence type="ECO:0000256" key="1">
    <source>
        <dbReference type="ARBA" id="ARBA00007733"/>
    </source>
</evidence>
<keyword evidence="6 8" id="KW-0342">GTP-binding</keyword>
<dbReference type="InterPro" id="IPR027417">
    <property type="entry name" value="P-loop_NTPase"/>
</dbReference>
<dbReference type="Pfam" id="PF14578">
    <property type="entry name" value="GTP_EFTU_D4"/>
    <property type="match status" value="1"/>
</dbReference>
<dbReference type="GO" id="GO:0003743">
    <property type="term" value="F:translation initiation factor activity"/>
    <property type="evidence" value="ECO:0007669"/>
    <property type="project" value="UniProtKB-UniRule"/>
</dbReference>
<keyword evidence="5 8" id="KW-0648">Protein biosynthesis</keyword>
<dbReference type="CDD" id="cd01887">
    <property type="entry name" value="IF2_eIF5B"/>
    <property type="match status" value="1"/>
</dbReference>
<evidence type="ECO:0000256" key="8">
    <source>
        <dbReference type="HAMAP-Rule" id="MF_00100"/>
    </source>
</evidence>
<dbReference type="InterPro" id="IPR015760">
    <property type="entry name" value="TIF_IF2"/>
</dbReference>
<dbReference type="CDD" id="cd03703">
    <property type="entry name" value="aeIF5B_II"/>
    <property type="match status" value="1"/>
</dbReference>
<dbReference type="NCBIfam" id="TIGR00231">
    <property type="entry name" value="small_GTP"/>
    <property type="match status" value="1"/>
</dbReference>
<evidence type="ECO:0000313" key="11">
    <source>
        <dbReference type="EMBL" id="HEM67854.1"/>
    </source>
</evidence>
<dbReference type="FunFam" id="2.40.30.10:FF:000013">
    <property type="entry name" value="eukaryotic translation initiation factor 5B"/>
    <property type="match status" value="1"/>
</dbReference>
<accession>A0A7J2U4Y5</accession>
<dbReference type="PROSITE" id="PS51722">
    <property type="entry name" value="G_TR_2"/>
    <property type="match status" value="1"/>
</dbReference>
<dbReference type="EMBL" id="DSEU01000070">
    <property type="protein sequence ID" value="HEM67854.1"/>
    <property type="molecule type" value="Genomic_DNA"/>
</dbReference>
<dbReference type="GO" id="GO:0005737">
    <property type="term" value="C:cytoplasm"/>
    <property type="evidence" value="ECO:0007669"/>
    <property type="project" value="TreeGrafter"/>
</dbReference>
<dbReference type="AlphaFoldDB" id="A0A7J2U4Y5"/>
<dbReference type="NCBIfam" id="NF003078">
    <property type="entry name" value="PRK04004.1"/>
    <property type="match status" value="1"/>
</dbReference>
<dbReference type="Gene3D" id="3.40.50.10050">
    <property type="entry name" value="Translation initiation factor IF- 2, domain 3"/>
    <property type="match status" value="1"/>
</dbReference>
<dbReference type="InterPro" id="IPR023115">
    <property type="entry name" value="TIF_IF2_dom3"/>
</dbReference>
<proteinExistence type="inferred from homology"/>
<dbReference type="InterPro" id="IPR009000">
    <property type="entry name" value="Transl_B-barrel_sf"/>
</dbReference>
<evidence type="ECO:0000256" key="5">
    <source>
        <dbReference type="ARBA" id="ARBA00022917"/>
    </source>
</evidence>
<dbReference type="Pfam" id="PF11987">
    <property type="entry name" value="IF-2"/>
    <property type="match status" value="1"/>
</dbReference>